<accession>A0A0V0H4G3</accession>
<proteinExistence type="predicted"/>
<name>A0A0V0H4G3_SOLCH</name>
<sequence>MHLDLSINKVPMSIHQPGNHKPETFTVKICIQNATAKQDSSTFLLLALKSYIYCPKVLQLFPGNTTGSRMTYSNLRNQRHSIGDSNLIRYLTSNSHMSIHHP</sequence>
<dbReference type="EMBL" id="GEDG01026569">
    <property type="protein sequence ID" value="JAP14438.1"/>
    <property type="molecule type" value="Transcribed_RNA"/>
</dbReference>
<organism evidence="1">
    <name type="scientific">Solanum chacoense</name>
    <name type="common">Chaco potato</name>
    <dbReference type="NCBI Taxonomy" id="4108"/>
    <lineage>
        <taxon>Eukaryota</taxon>
        <taxon>Viridiplantae</taxon>
        <taxon>Streptophyta</taxon>
        <taxon>Embryophyta</taxon>
        <taxon>Tracheophyta</taxon>
        <taxon>Spermatophyta</taxon>
        <taxon>Magnoliopsida</taxon>
        <taxon>eudicotyledons</taxon>
        <taxon>Gunneridae</taxon>
        <taxon>Pentapetalae</taxon>
        <taxon>asterids</taxon>
        <taxon>lamiids</taxon>
        <taxon>Solanales</taxon>
        <taxon>Solanaceae</taxon>
        <taxon>Solanoideae</taxon>
        <taxon>Solaneae</taxon>
        <taxon>Solanum</taxon>
    </lineage>
</organism>
<evidence type="ECO:0000313" key="1">
    <source>
        <dbReference type="EMBL" id="JAP14438.1"/>
    </source>
</evidence>
<protein>
    <submittedName>
        <fullName evidence="1">Putative ovule protein</fullName>
    </submittedName>
</protein>
<reference evidence="1" key="1">
    <citation type="submission" date="2015-12" db="EMBL/GenBank/DDBJ databases">
        <title>Gene expression during late stages of embryo sac development: a critical building block for successful pollen-pistil interactions.</title>
        <authorList>
            <person name="Liu Y."/>
            <person name="Joly V."/>
            <person name="Sabar M."/>
            <person name="Matton D.P."/>
        </authorList>
    </citation>
    <scope>NUCLEOTIDE SEQUENCE</scope>
</reference>
<dbReference type="AlphaFoldDB" id="A0A0V0H4G3"/>